<dbReference type="KEGG" id="ffa:FFWV33_14125"/>
<name>A0A2S1LFM2_9FLAO</name>
<protein>
    <recommendedName>
        <fullName evidence="3">Phosphoribosylpyrophosphate synthetase</fullName>
    </recommendedName>
</protein>
<reference evidence="1 2" key="1">
    <citation type="submission" date="2017-04" db="EMBL/GenBank/DDBJ databases">
        <title>Compelte genome sequence of WV33.</title>
        <authorList>
            <person name="Lee P.C."/>
        </authorList>
    </citation>
    <scope>NUCLEOTIDE SEQUENCE [LARGE SCALE GENOMIC DNA]</scope>
    <source>
        <strain evidence="1 2">WV33</strain>
    </source>
</reference>
<dbReference type="OrthoDB" id="8418771at2"/>
<dbReference type="RefSeq" id="WP_108741507.1">
    <property type="nucleotide sequence ID" value="NZ_CP020918.1"/>
</dbReference>
<dbReference type="Proteomes" id="UP000244527">
    <property type="component" value="Chromosome"/>
</dbReference>
<proteinExistence type="predicted"/>
<sequence length="104" mass="11710">MTKMYHYTPVAKALDELHEKGFTYDYNINEADIVKNPSKFEIVHIYRYEGDSNPDDEAVVYGIKCSSGKKGVFVSGFAANSFNEAHDVLIQISIKGRQSSLKTK</sequence>
<organism evidence="1 2">
    <name type="scientific">Flavobacterium faecale</name>
    <dbReference type="NCBI Taxonomy" id="1355330"/>
    <lineage>
        <taxon>Bacteria</taxon>
        <taxon>Pseudomonadati</taxon>
        <taxon>Bacteroidota</taxon>
        <taxon>Flavobacteriia</taxon>
        <taxon>Flavobacteriales</taxon>
        <taxon>Flavobacteriaceae</taxon>
        <taxon>Flavobacterium</taxon>
    </lineage>
</organism>
<evidence type="ECO:0000313" key="2">
    <source>
        <dbReference type="Proteomes" id="UP000244527"/>
    </source>
</evidence>
<evidence type="ECO:0000313" key="1">
    <source>
        <dbReference type="EMBL" id="AWG22582.1"/>
    </source>
</evidence>
<evidence type="ECO:0008006" key="3">
    <source>
        <dbReference type="Google" id="ProtNLM"/>
    </source>
</evidence>
<dbReference type="AlphaFoldDB" id="A0A2S1LFM2"/>
<accession>A0A2S1LFM2</accession>
<dbReference type="EMBL" id="CP020918">
    <property type="protein sequence ID" value="AWG22582.1"/>
    <property type="molecule type" value="Genomic_DNA"/>
</dbReference>
<keyword evidence="2" id="KW-1185">Reference proteome</keyword>
<gene>
    <name evidence="1" type="ORF">FFWV33_14125</name>
</gene>